<dbReference type="InterPro" id="IPR011032">
    <property type="entry name" value="GroES-like_sf"/>
</dbReference>
<keyword evidence="3" id="KW-1133">Transmembrane helix</keyword>
<feature type="compositionally biased region" description="Polar residues" evidence="2">
    <location>
        <begin position="13"/>
        <end position="22"/>
    </location>
</feature>
<accession>A0A8X8ZCH1</accession>
<feature type="region of interest" description="Disordered" evidence="2">
    <location>
        <begin position="1"/>
        <end position="41"/>
    </location>
</feature>
<dbReference type="SUPFAM" id="SSF51735">
    <property type="entry name" value="NAD(P)-binding Rossmann-fold domains"/>
    <property type="match status" value="1"/>
</dbReference>
<dbReference type="Gene3D" id="3.40.50.720">
    <property type="entry name" value="NAD(P)-binding Rossmann-like Domain"/>
    <property type="match status" value="1"/>
</dbReference>
<evidence type="ECO:0000259" key="4">
    <source>
        <dbReference type="Pfam" id="PF16884"/>
    </source>
</evidence>
<name>A0A8X8ZCH1_SALSN</name>
<feature type="transmembrane region" description="Helical" evidence="3">
    <location>
        <begin position="106"/>
        <end position="125"/>
    </location>
</feature>
<gene>
    <name evidence="5" type="ORF">SASPL_141595</name>
</gene>
<reference evidence="5" key="1">
    <citation type="submission" date="2018-01" db="EMBL/GenBank/DDBJ databases">
        <authorList>
            <person name="Mao J.F."/>
        </authorList>
    </citation>
    <scope>NUCLEOTIDE SEQUENCE</scope>
    <source>
        <strain evidence="5">Huo1</strain>
        <tissue evidence="5">Leaf</tissue>
    </source>
</reference>
<keyword evidence="6" id="KW-1185">Reference proteome</keyword>
<reference evidence="5" key="2">
    <citation type="submission" date="2020-08" db="EMBL/GenBank/DDBJ databases">
        <title>Plant Genome Project.</title>
        <authorList>
            <person name="Zhang R.-G."/>
        </authorList>
    </citation>
    <scope>NUCLEOTIDE SEQUENCE</scope>
    <source>
        <strain evidence="5">Huo1</strain>
        <tissue evidence="5">Leaf</tissue>
    </source>
</reference>
<keyword evidence="3" id="KW-0472">Membrane</keyword>
<dbReference type="SUPFAM" id="SSF50129">
    <property type="entry name" value="GroES-like"/>
    <property type="match status" value="1"/>
</dbReference>
<sequence length="179" mass="19042">MEASRGTAITGASPRSTPNSGRAQFDDGLQPRGGVVRGECDGDDRTPVVYPATKPIYGFGVSKVLDSSHPNFKTGELVWGFTGWEEYSLIKDPDQLFKVQDKDLPLSYYIGILGMPGMTAYVGFFKFCSPKKGETVYVSAASGAVGQLVGQFAKIAGCYVVGSGGAKKRSESNGLSKSY</sequence>
<dbReference type="PANTHER" id="PTHR43205">
    <property type="entry name" value="PROSTAGLANDIN REDUCTASE"/>
    <property type="match status" value="1"/>
</dbReference>
<evidence type="ECO:0000313" key="5">
    <source>
        <dbReference type="EMBL" id="KAG6400107.1"/>
    </source>
</evidence>
<dbReference type="InterPro" id="IPR045010">
    <property type="entry name" value="MDR_fam"/>
</dbReference>
<dbReference type="Pfam" id="PF16884">
    <property type="entry name" value="ADH_N_2"/>
    <property type="match status" value="1"/>
</dbReference>
<evidence type="ECO:0000313" key="6">
    <source>
        <dbReference type="Proteomes" id="UP000298416"/>
    </source>
</evidence>
<dbReference type="PANTHER" id="PTHR43205:SF7">
    <property type="entry name" value="PROSTAGLANDIN REDUCTASE 1"/>
    <property type="match status" value="1"/>
</dbReference>
<evidence type="ECO:0000256" key="3">
    <source>
        <dbReference type="SAM" id="Phobius"/>
    </source>
</evidence>
<dbReference type="EMBL" id="PNBA02000015">
    <property type="protein sequence ID" value="KAG6400107.1"/>
    <property type="molecule type" value="Genomic_DNA"/>
</dbReference>
<dbReference type="GO" id="GO:0032440">
    <property type="term" value="F:2-alkenal reductase [NAD(P)H] activity"/>
    <property type="evidence" value="ECO:0007669"/>
    <property type="project" value="TreeGrafter"/>
</dbReference>
<dbReference type="Proteomes" id="UP000298416">
    <property type="component" value="Unassembled WGS sequence"/>
</dbReference>
<keyword evidence="1" id="KW-0560">Oxidoreductase</keyword>
<dbReference type="Gene3D" id="3.90.180.10">
    <property type="entry name" value="Medium-chain alcohol dehydrogenases, catalytic domain"/>
    <property type="match status" value="1"/>
</dbReference>
<feature type="domain" description="Oxidoreductase N-terminal" evidence="4">
    <location>
        <begin position="50"/>
        <end position="99"/>
    </location>
</feature>
<proteinExistence type="predicted"/>
<dbReference type="InterPro" id="IPR041694">
    <property type="entry name" value="ADH_N_2"/>
</dbReference>
<evidence type="ECO:0000256" key="2">
    <source>
        <dbReference type="SAM" id="MobiDB-lite"/>
    </source>
</evidence>
<dbReference type="AlphaFoldDB" id="A0A8X8ZCH1"/>
<dbReference type="InterPro" id="IPR036291">
    <property type="entry name" value="NAD(P)-bd_dom_sf"/>
</dbReference>
<protein>
    <recommendedName>
        <fullName evidence="4">Oxidoreductase N-terminal domain-containing protein</fullName>
    </recommendedName>
</protein>
<organism evidence="5">
    <name type="scientific">Salvia splendens</name>
    <name type="common">Scarlet sage</name>
    <dbReference type="NCBI Taxonomy" id="180675"/>
    <lineage>
        <taxon>Eukaryota</taxon>
        <taxon>Viridiplantae</taxon>
        <taxon>Streptophyta</taxon>
        <taxon>Embryophyta</taxon>
        <taxon>Tracheophyta</taxon>
        <taxon>Spermatophyta</taxon>
        <taxon>Magnoliopsida</taxon>
        <taxon>eudicotyledons</taxon>
        <taxon>Gunneridae</taxon>
        <taxon>Pentapetalae</taxon>
        <taxon>asterids</taxon>
        <taxon>lamiids</taxon>
        <taxon>Lamiales</taxon>
        <taxon>Lamiaceae</taxon>
        <taxon>Nepetoideae</taxon>
        <taxon>Mentheae</taxon>
        <taxon>Salviinae</taxon>
        <taxon>Salvia</taxon>
        <taxon>Salvia subgen. Calosphace</taxon>
        <taxon>core Calosphace</taxon>
    </lineage>
</organism>
<evidence type="ECO:0000256" key="1">
    <source>
        <dbReference type="ARBA" id="ARBA00023002"/>
    </source>
</evidence>
<keyword evidence="3" id="KW-0812">Transmembrane</keyword>
<comment type="caution">
    <text evidence="5">The sequence shown here is derived from an EMBL/GenBank/DDBJ whole genome shotgun (WGS) entry which is preliminary data.</text>
</comment>